<dbReference type="Gene3D" id="3.30.497.10">
    <property type="entry name" value="Antithrombin, subunit I, domain 2"/>
    <property type="match status" value="1"/>
</dbReference>
<name>A0A6A6KRU8_HEVBR</name>
<dbReference type="GO" id="GO:0004867">
    <property type="term" value="F:serine-type endopeptidase inhibitor activity"/>
    <property type="evidence" value="ECO:0007669"/>
    <property type="project" value="InterPro"/>
</dbReference>
<dbReference type="PANTHER" id="PTHR11461:SF340">
    <property type="entry name" value="SERPIN DOMAIN-CONTAINING PROTEIN"/>
    <property type="match status" value="1"/>
</dbReference>
<dbReference type="Proteomes" id="UP000467840">
    <property type="component" value="Chromosome 2"/>
</dbReference>
<comment type="similarity">
    <text evidence="1">Belongs to the serpin family.</text>
</comment>
<evidence type="ECO:0000259" key="3">
    <source>
        <dbReference type="Pfam" id="PF00079"/>
    </source>
</evidence>
<dbReference type="AlphaFoldDB" id="A0A6A6KRU8"/>
<keyword evidence="5" id="KW-1185">Reference proteome</keyword>
<dbReference type="InterPro" id="IPR000215">
    <property type="entry name" value="Serpin_fam"/>
</dbReference>
<dbReference type="InterPro" id="IPR042185">
    <property type="entry name" value="Serpin_sf_2"/>
</dbReference>
<dbReference type="InterPro" id="IPR036186">
    <property type="entry name" value="Serpin_sf"/>
</dbReference>
<dbReference type="EMBL" id="JAAGAX010000015">
    <property type="protein sequence ID" value="KAF2290678.1"/>
    <property type="molecule type" value="Genomic_DNA"/>
</dbReference>
<evidence type="ECO:0000313" key="4">
    <source>
        <dbReference type="EMBL" id="KAF2290678.1"/>
    </source>
</evidence>
<protein>
    <recommendedName>
        <fullName evidence="3">Serpin domain-containing protein</fullName>
    </recommendedName>
</protein>
<accession>A0A6A6KRU8</accession>
<evidence type="ECO:0000256" key="2">
    <source>
        <dbReference type="SAM" id="MobiDB-lite"/>
    </source>
</evidence>
<sequence>MPQPSSEYNGQGVDGRQEGAMGLHLTVCDKKPTMSPKSEREETEAWVSLSYENINSDPRLLSGQLELEKVELCKMWIPKMKFSYHIEVSSVMKELGLTLPFKETGWELAEMVDSADSRKVRVSKLIHKSRIQVNKKGKEAAACNDLLSEVTSGPDVISAPLQVLLQIILSYS</sequence>
<dbReference type="GO" id="GO:0005615">
    <property type="term" value="C:extracellular space"/>
    <property type="evidence" value="ECO:0007669"/>
    <property type="project" value="InterPro"/>
</dbReference>
<gene>
    <name evidence="4" type="ORF">GH714_014973</name>
</gene>
<feature type="domain" description="Serpin" evidence="3">
    <location>
        <begin position="64"/>
        <end position="145"/>
    </location>
</feature>
<comment type="caution">
    <text evidence="4">The sequence shown here is derived from an EMBL/GenBank/DDBJ whole genome shotgun (WGS) entry which is preliminary data.</text>
</comment>
<organism evidence="4 5">
    <name type="scientific">Hevea brasiliensis</name>
    <name type="common">Para rubber tree</name>
    <name type="synonym">Siphonia brasiliensis</name>
    <dbReference type="NCBI Taxonomy" id="3981"/>
    <lineage>
        <taxon>Eukaryota</taxon>
        <taxon>Viridiplantae</taxon>
        <taxon>Streptophyta</taxon>
        <taxon>Embryophyta</taxon>
        <taxon>Tracheophyta</taxon>
        <taxon>Spermatophyta</taxon>
        <taxon>Magnoliopsida</taxon>
        <taxon>eudicotyledons</taxon>
        <taxon>Gunneridae</taxon>
        <taxon>Pentapetalae</taxon>
        <taxon>rosids</taxon>
        <taxon>fabids</taxon>
        <taxon>Malpighiales</taxon>
        <taxon>Euphorbiaceae</taxon>
        <taxon>Crotonoideae</taxon>
        <taxon>Micrandreae</taxon>
        <taxon>Hevea</taxon>
    </lineage>
</organism>
<evidence type="ECO:0000313" key="5">
    <source>
        <dbReference type="Proteomes" id="UP000467840"/>
    </source>
</evidence>
<feature type="region of interest" description="Disordered" evidence="2">
    <location>
        <begin position="1"/>
        <end position="22"/>
    </location>
</feature>
<dbReference type="Pfam" id="PF00079">
    <property type="entry name" value="Serpin"/>
    <property type="match status" value="1"/>
</dbReference>
<dbReference type="InterPro" id="IPR023796">
    <property type="entry name" value="Serpin_dom"/>
</dbReference>
<dbReference type="Gene3D" id="2.30.39.10">
    <property type="entry name" value="Alpha-1-antitrypsin, domain 1"/>
    <property type="match status" value="1"/>
</dbReference>
<dbReference type="SUPFAM" id="SSF56574">
    <property type="entry name" value="Serpins"/>
    <property type="match status" value="1"/>
</dbReference>
<proteinExistence type="inferred from homology"/>
<dbReference type="InterPro" id="IPR042178">
    <property type="entry name" value="Serpin_sf_1"/>
</dbReference>
<dbReference type="PANTHER" id="PTHR11461">
    <property type="entry name" value="SERINE PROTEASE INHIBITOR, SERPIN"/>
    <property type="match status" value="1"/>
</dbReference>
<reference evidence="4 5" key="1">
    <citation type="journal article" date="2020" name="Mol. Plant">
        <title>The Chromosome-Based Rubber Tree Genome Provides New Insights into Spurge Genome Evolution and Rubber Biosynthesis.</title>
        <authorList>
            <person name="Liu J."/>
            <person name="Shi C."/>
            <person name="Shi C.C."/>
            <person name="Li W."/>
            <person name="Zhang Q.J."/>
            <person name="Zhang Y."/>
            <person name="Li K."/>
            <person name="Lu H.F."/>
            <person name="Shi C."/>
            <person name="Zhu S.T."/>
            <person name="Xiao Z.Y."/>
            <person name="Nan H."/>
            <person name="Yue Y."/>
            <person name="Zhu X.G."/>
            <person name="Wu Y."/>
            <person name="Hong X.N."/>
            <person name="Fan G.Y."/>
            <person name="Tong Y."/>
            <person name="Zhang D."/>
            <person name="Mao C.L."/>
            <person name="Liu Y.L."/>
            <person name="Hao S.J."/>
            <person name="Liu W.Q."/>
            <person name="Lv M.Q."/>
            <person name="Zhang H.B."/>
            <person name="Liu Y."/>
            <person name="Hu-Tang G.R."/>
            <person name="Wang J.P."/>
            <person name="Wang J.H."/>
            <person name="Sun Y.H."/>
            <person name="Ni S.B."/>
            <person name="Chen W.B."/>
            <person name="Zhang X.C."/>
            <person name="Jiao Y.N."/>
            <person name="Eichler E.E."/>
            <person name="Li G.H."/>
            <person name="Liu X."/>
            <person name="Gao L.Z."/>
        </authorList>
    </citation>
    <scope>NUCLEOTIDE SEQUENCE [LARGE SCALE GENOMIC DNA]</scope>
    <source>
        <strain evidence="5">cv. GT1</strain>
        <tissue evidence="4">Leaf</tissue>
    </source>
</reference>
<evidence type="ECO:0000256" key="1">
    <source>
        <dbReference type="ARBA" id="ARBA00009500"/>
    </source>
</evidence>